<dbReference type="Proteomes" id="UP000736373">
    <property type="component" value="Unassembled WGS sequence"/>
</dbReference>
<reference evidence="1 2" key="1">
    <citation type="submission" date="2019-09" db="EMBL/GenBank/DDBJ databases">
        <title>Paraburkholderia podalyriae sp. nov., A South African Podalyria-associated rhizobium.</title>
        <authorList>
            <person name="Mavima L."/>
            <person name="Beukes C.W."/>
            <person name="Palmer M."/>
            <person name="De Meyer S.E."/>
            <person name="James E.K."/>
            <person name="Maluk M."/>
            <person name="Avontuur J.R."/>
            <person name="Chan W.Y."/>
            <person name="Venter S.N."/>
            <person name="Steenkamp E.T."/>
        </authorList>
    </citation>
    <scope>NUCLEOTIDE SEQUENCE [LARGE SCALE GENOMIC DNA]</scope>
    <source>
        <strain evidence="1 2">WC7.3b</strain>
    </source>
</reference>
<protein>
    <submittedName>
        <fullName evidence="1">Uncharacterized protein</fullName>
    </submittedName>
</protein>
<accession>A0ABR7PJD3</accession>
<dbReference type="EMBL" id="VZQQ01000003">
    <property type="protein sequence ID" value="MBC8745913.1"/>
    <property type="molecule type" value="Genomic_DNA"/>
</dbReference>
<evidence type="ECO:0000313" key="1">
    <source>
        <dbReference type="EMBL" id="MBC8745913.1"/>
    </source>
</evidence>
<dbReference type="RefSeq" id="WP_187633049.1">
    <property type="nucleotide sequence ID" value="NZ_VZQQ01000003.1"/>
</dbReference>
<name>A0ABR7PJD3_9BURK</name>
<keyword evidence="2" id="KW-1185">Reference proteome</keyword>
<evidence type="ECO:0000313" key="2">
    <source>
        <dbReference type="Proteomes" id="UP000736373"/>
    </source>
</evidence>
<proteinExistence type="predicted"/>
<comment type="caution">
    <text evidence="1">The sequence shown here is derived from an EMBL/GenBank/DDBJ whole genome shotgun (WGS) entry which is preliminary data.</text>
</comment>
<sequence>MYNGAAQRSAVAVASELADVFNQLYGNVEKADVGQIHMALRAAWVRAEREFAAAGALDESRRQLLSNAEAELQVAHLAAENQQPGDAINALKRAAGRINALVADVMGKMG</sequence>
<organism evidence="1 2">
    <name type="scientific">Paraburkholderia podalyriae</name>
    <dbReference type="NCBI Taxonomy" id="1938811"/>
    <lineage>
        <taxon>Bacteria</taxon>
        <taxon>Pseudomonadati</taxon>
        <taxon>Pseudomonadota</taxon>
        <taxon>Betaproteobacteria</taxon>
        <taxon>Burkholderiales</taxon>
        <taxon>Burkholderiaceae</taxon>
        <taxon>Paraburkholderia</taxon>
    </lineage>
</organism>
<gene>
    <name evidence="1" type="ORF">F6X42_04495</name>
</gene>